<proteinExistence type="predicted"/>
<feature type="coiled-coil region" evidence="1">
    <location>
        <begin position="106"/>
        <end position="133"/>
    </location>
</feature>
<feature type="region of interest" description="Disordered" evidence="2">
    <location>
        <begin position="1"/>
        <end position="40"/>
    </location>
</feature>
<dbReference type="Proteomes" id="UP000243807">
    <property type="component" value="Chromosome"/>
</dbReference>
<dbReference type="AlphaFoldDB" id="A0A1P8UD29"/>
<organism evidence="4 5">
    <name type="scientific">Acidihalobacter ferrooxydans</name>
    <dbReference type="NCBI Taxonomy" id="1765967"/>
    <lineage>
        <taxon>Bacteria</taxon>
        <taxon>Pseudomonadati</taxon>
        <taxon>Pseudomonadota</taxon>
        <taxon>Gammaproteobacteria</taxon>
        <taxon>Chromatiales</taxon>
        <taxon>Ectothiorhodospiraceae</taxon>
        <taxon>Acidihalobacter</taxon>
    </lineage>
</organism>
<evidence type="ECO:0000256" key="3">
    <source>
        <dbReference type="SAM" id="Phobius"/>
    </source>
</evidence>
<gene>
    <name evidence="4" type="ORF">BW247_00070</name>
</gene>
<keyword evidence="3" id="KW-0472">Membrane</keyword>
<evidence type="ECO:0000256" key="2">
    <source>
        <dbReference type="SAM" id="MobiDB-lite"/>
    </source>
</evidence>
<feature type="transmembrane region" description="Helical" evidence="3">
    <location>
        <begin position="45"/>
        <end position="69"/>
    </location>
</feature>
<keyword evidence="1" id="KW-0175">Coiled coil</keyword>
<dbReference type="RefSeq" id="WP_076835019.1">
    <property type="nucleotide sequence ID" value="NZ_CP019434.1"/>
</dbReference>
<dbReference type="STRING" id="1765967.BW247_00070"/>
<keyword evidence="5" id="KW-1185">Reference proteome</keyword>
<dbReference type="KEGG" id="afy:BW247_00070"/>
<dbReference type="OrthoDB" id="5739852at2"/>
<accession>A0A1P8UD29</accession>
<keyword evidence="3" id="KW-1133">Transmembrane helix</keyword>
<reference evidence="4 5" key="1">
    <citation type="submission" date="2017-01" db="EMBL/GenBank/DDBJ databases">
        <title>Draft sequence of Acidihalobacter ferrooxidans strain DSM 14175 (strain V8).</title>
        <authorList>
            <person name="Khaleque H.N."/>
            <person name="Ramsay J.P."/>
            <person name="Murphy R.J.T."/>
            <person name="Kaksonen A.H."/>
            <person name="Boxall N.J."/>
            <person name="Watkin E.L.J."/>
        </authorList>
    </citation>
    <scope>NUCLEOTIDE SEQUENCE [LARGE SCALE GENOMIC DNA]</scope>
    <source>
        <strain evidence="4 5">V8</strain>
    </source>
</reference>
<evidence type="ECO:0000256" key="1">
    <source>
        <dbReference type="SAM" id="Coils"/>
    </source>
</evidence>
<evidence type="ECO:0008006" key="6">
    <source>
        <dbReference type="Google" id="ProtNLM"/>
    </source>
</evidence>
<dbReference type="Pfam" id="PF04375">
    <property type="entry name" value="HemX"/>
    <property type="match status" value="1"/>
</dbReference>
<name>A0A1P8UD29_9GAMM</name>
<dbReference type="PANTHER" id="PTHR38043:SF1">
    <property type="entry name" value="PROTEIN HEMX"/>
    <property type="match status" value="1"/>
</dbReference>
<keyword evidence="3" id="KW-0812">Transmembrane</keyword>
<protein>
    <recommendedName>
        <fullName evidence="6">Heme biosynthesis operon protein HemX</fullName>
    </recommendedName>
</protein>
<feature type="compositionally biased region" description="Basic and acidic residues" evidence="2">
    <location>
        <begin position="1"/>
        <end position="27"/>
    </location>
</feature>
<sequence>MSETEDSRPARPDTPPRRIETPARKDAPQGPADATQKPRRSGATLAAIFLSLIAILITLGGLGAGYWAWRQLHAQQLAQTQDASTLQTQIAAAQAQLRNRVSQQAVATLRSEVSALQQQVQTQTRTIDTLNKAIERIRTLAQRDPRGWRVAEVEYLMRIARYRLDLMGDYAGSIAALQAANRQLAVLADPNLLPVRQALAHEIVTLQDFKQPDRVGIMLELAQLANHLDGLAPPRPTLGGTPVSSAHSPAQGGWRGLLETVWSAISSHIVVRHYNQPIQGMPDAEALLYMNQVLRLRLEAARLAVMRGNNTEYHDELKAALSWLKDHYAPHTATRLKQQLQALLKHDIAPTPPDIGRSLTLLQKLTRGTAAAGSGA</sequence>
<evidence type="ECO:0000313" key="4">
    <source>
        <dbReference type="EMBL" id="APZ41694.1"/>
    </source>
</evidence>
<dbReference type="PANTHER" id="PTHR38043">
    <property type="entry name" value="PROTEIN HEMX"/>
    <property type="match status" value="1"/>
</dbReference>
<evidence type="ECO:0000313" key="5">
    <source>
        <dbReference type="Proteomes" id="UP000243807"/>
    </source>
</evidence>
<dbReference type="EMBL" id="CP019434">
    <property type="protein sequence ID" value="APZ41694.1"/>
    <property type="molecule type" value="Genomic_DNA"/>
</dbReference>
<dbReference type="InterPro" id="IPR007470">
    <property type="entry name" value="HemX"/>
</dbReference>